<proteinExistence type="predicted"/>
<dbReference type="AlphaFoldDB" id="A0A5C5AAH8"/>
<gene>
    <name evidence="1" type="ORF">FHY71_07655</name>
</gene>
<protein>
    <submittedName>
        <fullName evidence="1">Uncharacterized protein</fullName>
    </submittedName>
</protein>
<accession>A0A5C5AAH8</accession>
<dbReference type="Proteomes" id="UP000312495">
    <property type="component" value="Unassembled WGS sequence"/>
</dbReference>
<evidence type="ECO:0000313" key="2">
    <source>
        <dbReference type="Proteomes" id="UP000312495"/>
    </source>
</evidence>
<reference evidence="1 2" key="1">
    <citation type="submission" date="2019-06" db="EMBL/GenBank/DDBJ databases">
        <title>Biocontrol Bacillus strains from Vietnam.</title>
        <authorList>
            <person name="Borriss R."/>
            <person name="Lasch P."/>
            <person name="Thanh Tam L.T."/>
            <person name="Luong P.T."/>
            <person name="Phuong Thao L.T."/>
            <person name="Kim Chung L.T."/>
        </authorList>
    </citation>
    <scope>NUCLEOTIDE SEQUENCE [LARGE SCALE GENOMIC DNA]</scope>
    <source>
        <strain evidence="1 2">SN1</strain>
    </source>
</reference>
<comment type="caution">
    <text evidence="1">The sequence shown here is derived from an EMBL/GenBank/DDBJ whole genome shotgun (WGS) entry which is preliminary data.</text>
</comment>
<organism evidence="1 2">
    <name type="scientific">Bacillus tropicus</name>
    <dbReference type="NCBI Taxonomy" id="2026188"/>
    <lineage>
        <taxon>Bacteria</taxon>
        <taxon>Bacillati</taxon>
        <taxon>Bacillota</taxon>
        <taxon>Bacilli</taxon>
        <taxon>Bacillales</taxon>
        <taxon>Bacillaceae</taxon>
        <taxon>Bacillus</taxon>
        <taxon>Bacillus cereus group</taxon>
    </lineage>
</organism>
<sequence>MSCILLINRNIQKANCDKKTAGFSTIRKIRLFFFTCCKGWKAFSVVAFLKKKIRRSNPAVICII</sequence>
<name>A0A5C5AAH8_9BACI</name>
<evidence type="ECO:0000313" key="1">
    <source>
        <dbReference type="EMBL" id="TNP16681.1"/>
    </source>
</evidence>
<dbReference type="EMBL" id="VEPV01000002">
    <property type="protein sequence ID" value="TNP16681.1"/>
    <property type="molecule type" value="Genomic_DNA"/>
</dbReference>